<dbReference type="AlphaFoldDB" id="A0A077ZJZ6"/>
<dbReference type="NCBIfam" id="TIGR02743">
    <property type="entry name" value="TraW"/>
    <property type="match status" value="1"/>
</dbReference>
<proteinExistence type="predicted"/>
<evidence type="ECO:0000313" key="3">
    <source>
        <dbReference type="EMBL" id="CDW60641.1"/>
    </source>
</evidence>
<feature type="domain" description="TraG P-loop" evidence="2">
    <location>
        <begin position="468"/>
        <end position="764"/>
    </location>
</feature>
<dbReference type="InterPro" id="IPR014117">
    <property type="entry name" value="TraC-F-type"/>
</dbReference>
<reference evidence="3" key="1">
    <citation type="submission" date="2014-01" db="EMBL/GenBank/DDBJ databases">
        <authorList>
            <person name="Aslett M."/>
        </authorList>
    </citation>
    <scope>NUCLEOTIDE SEQUENCE</scope>
</reference>
<dbReference type="Gene3D" id="1.10.8.730">
    <property type="match status" value="1"/>
</dbReference>
<dbReference type="Pfam" id="PF09677">
    <property type="entry name" value="TrbI_Ftype"/>
    <property type="match status" value="1"/>
</dbReference>
<evidence type="ECO:0000259" key="1">
    <source>
        <dbReference type="Pfam" id="PF12477"/>
    </source>
</evidence>
<dbReference type="InterPro" id="IPR053155">
    <property type="entry name" value="F-pilin_assembly_TraC"/>
</dbReference>
<dbReference type="InterPro" id="IPR025864">
    <property type="entry name" value="TraW_N_dom"/>
</dbReference>
<accession>A0A077ZJZ6</accession>
<dbReference type="SUPFAM" id="SSF52540">
    <property type="entry name" value="P-loop containing nucleoside triphosphate hydrolases"/>
    <property type="match status" value="1"/>
</dbReference>
<dbReference type="PANTHER" id="PTHR38467:SF1">
    <property type="entry name" value="CONJUGATIVE TRANSFER: ASSEMBLY"/>
    <property type="match status" value="1"/>
</dbReference>
<dbReference type="PANTHER" id="PTHR38467">
    <property type="match status" value="1"/>
</dbReference>
<dbReference type="InterPro" id="IPR043964">
    <property type="entry name" value="P-loop_TraG"/>
</dbReference>
<feature type="domain" description="Type-F conjugative transfer system protein TraW N-terminal" evidence="1">
    <location>
        <begin position="977"/>
        <end position="1003"/>
    </location>
</feature>
<dbReference type="NCBIfam" id="NF010298">
    <property type="entry name" value="PRK13738.1"/>
    <property type="match status" value="1"/>
</dbReference>
<gene>
    <name evidence="3" type="ORF">TTRE_0000903101</name>
</gene>
<sequence length="1183" mass="133190">MNNNPLEAVTQAVNSLVTALKLPDESAKANEVLGEMSFPQFSRLLPYRDYNQESGLFMNDTTMGFMLEAIPINGANKSIVEALDHMLRTKLPRGIPLCIHLMSSQLVGDRIEYGLREFSWSGEQAERFNAITRAYYMKAAATQFPLPEGMNLPLTLRHYRVFFSYCSPSKKKSRADILEMENLVKIIRASLQGASIATQTVDAQAFIDIVGEMINHNPDSLYPKRRQLDPYSDLNYQCVEDSFDLKVRADYLTLGLRENGRNSTARILNFHLARNPEIAFLWNMADNYSNLLNPELSISCPFILTLTLVVEDQVKTHSEANLKYMDLEKKSKTSYAKWFPSVEKEAKEWGELRQRLGSGQSSVVSYFLNITAFCNDNNETALEVEQDILNSFRKNGFELISPRFNHMRNFLTCLPFMAGKGLFKQLKEAGVVQRAESFNVANLMPLVADNPLTPAGLLAPTYRNQLAFIDIFFRGMNNTNYNMAVCGTSGAGKTGLIQPLIRSVLDSGGFAVVFDMGDGYKSLCENMGGVYLDGETLRFNPFANITDIDQSAERVRDQLSVMASPNGNLDEVHEGLLLQAVRASWLAKKNRARIDDVVDFLKNARDNDQYVESPTIRSRLDEMIVLLDQYTAGGTYGRYFNSDEPSLRDDAKMVVLELGGLEDRPSLLVAVMFSLIIYIENRMYRTPRNLKKLNVIDEGWRLLDFKNHKVGEFIEKGYRTARRHTGAYITITQNIVDFDSDKASSAARAAWGNSSYKIILKQSAKEFAKYNQLYPDQFQPLQRDMIGKFGAARDQWFSSFLLQVENHSSWHRLFVDPLSRAMYSSDGPDFEFVQQKRKEGLSIHEAVWQLAWKKSGPEMASLEAWLEEHEKYRTRRRSHWWWTVPGCLAMVLLNAAVSYGIVRLNAPVTAAFNMKQTVDAFFDSASQKQLSEPAGVAAEISRGHSGVACRGTGGSGYHPGNPAGYRPANEGGAMRCRGLIALLIWGQSVAAADLGTWGDLWPVKEPDMLTVIMQRLTALEQSGEMGRKMDAFKERVIRNSLRPPAVPGIGRTEKYGSRLFDPSVRLAADIRDNEGRVFARQGEVMNPLQYVPFNQTLYFINGDDPAQVAWMKRQTPPTLESKIILVQGSIPEMQKSLDSCVYFDQNGVLCQRLGIDQVPARVSAVPGDRFLKVEFIPAEEGRK</sequence>
<organism evidence="3 4">
    <name type="scientific">Trichuris trichiura</name>
    <name type="common">Whipworm</name>
    <name type="synonym">Trichocephalus trichiurus</name>
    <dbReference type="NCBI Taxonomy" id="36087"/>
    <lineage>
        <taxon>Eukaryota</taxon>
        <taxon>Metazoa</taxon>
        <taxon>Ecdysozoa</taxon>
        <taxon>Nematoda</taxon>
        <taxon>Enoplea</taxon>
        <taxon>Dorylaimia</taxon>
        <taxon>Trichinellida</taxon>
        <taxon>Trichuridae</taxon>
        <taxon>Trichuris</taxon>
    </lineage>
</organism>
<dbReference type="InterPro" id="IPR014115">
    <property type="entry name" value="TrbI_Ftype"/>
</dbReference>
<keyword evidence="4" id="KW-1185">Reference proteome</keyword>
<dbReference type="Proteomes" id="UP000030665">
    <property type="component" value="Unassembled WGS sequence"/>
</dbReference>
<dbReference type="InterPro" id="IPR025955">
    <property type="entry name" value="TraC/Conjuga_ATPase"/>
</dbReference>
<protein>
    <submittedName>
        <fullName evidence="3">Vacuolar sorting protein SNF7 family protein</fullName>
    </submittedName>
</protein>
<dbReference type="Pfam" id="PF19044">
    <property type="entry name" value="P-loop_TraG"/>
    <property type="match status" value="1"/>
</dbReference>
<dbReference type="EMBL" id="HG807269">
    <property type="protein sequence ID" value="CDW60641.1"/>
    <property type="molecule type" value="Genomic_DNA"/>
</dbReference>
<dbReference type="CDD" id="cd01127">
    <property type="entry name" value="TrwB_TraG_TraD_VirD4"/>
    <property type="match status" value="1"/>
</dbReference>
<dbReference type="NCBIfam" id="TIGR02746">
    <property type="entry name" value="TraC-F-type"/>
    <property type="match status" value="1"/>
</dbReference>
<evidence type="ECO:0000313" key="4">
    <source>
        <dbReference type="Proteomes" id="UP000030665"/>
    </source>
</evidence>
<name>A0A077ZJZ6_TRITR</name>
<dbReference type="Gene3D" id="3.40.50.300">
    <property type="entry name" value="P-loop containing nucleotide triphosphate hydrolases"/>
    <property type="match status" value="1"/>
</dbReference>
<dbReference type="Pfam" id="PF12477">
    <property type="entry name" value="TraW_N"/>
    <property type="match status" value="1"/>
</dbReference>
<reference evidence="3" key="2">
    <citation type="submission" date="2014-03" db="EMBL/GenBank/DDBJ databases">
        <title>The whipworm genome and dual-species transcriptomics of an intimate host-pathogen interaction.</title>
        <authorList>
            <person name="Foth B.J."/>
            <person name="Tsai I.J."/>
            <person name="Reid A.J."/>
            <person name="Bancroft A.J."/>
            <person name="Nichol S."/>
            <person name="Tracey A."/>
            <person name="Holroyd N."/>
            <person name="Cotton J.A."/>
            <person name="Stanley E.J."/>
            <person name="Zarowiecki M."/>
            <person name="Liu J.Z."/>
            <person name="Huckvale T."/>
            <person name="Cooper P.J."/>
            <person name="Grencis R.K."/>
            <person name="Berriman M."/>
        </authorList>
    </citation>
    <scope>NUCLEOTIDE SEQUENCE [LARGE SCALE GENOMIC DNA]</scope>
</reference>
<dbReference type="STRING" id="36087.A0A077ZJZ6"/>
<dbReference type="Pfam" id="PF11130">
    <property type="entry name" value="TraC_F_IV"/>
    <property type="match status" value="1"/>
</dbReference>
<dbReference type="OrthoDB" id="10616065at2759"/>
<dbReference type="InterPro" id="IPR027417">
    <property type="entry name" value="P-loop_NTPase"/>
</dbReference>
<evidence type="ECO:0000259" key="2">
    <source>
        <dbReference type="Pfam" id="PF19044"/>
    </source>
</evidence>
<dbReference type="InterPro" id="IPR014114">
    <property type="entry name" value="TraW"/>
</dbReference>
<dbReference type="NCBIfam" id="NF010278">
    <property type="entry name" value="PRK13721.1"/>
    <property type="match status" value="1"/>
</dbReference>